<protein>
    <submittedName>
        <fullName evidence="1">DUF4336 domain-containing protein</fullName>
    </submittedName>
</protein>
<gene>
    <name evidence="1" type="ORF">HRQ87_10260</name>
</gene>
<dbReference type="Proteomes" id="UP000777935">
    <property type="component" value="Unassembled WGS sequence"/>
</dbReference>
<dbReference type="Pfam" id="PF14234">
    <property type="entry name" value="DUF4336"/>
    <property type="match status" value="1"/>
</dbReference>
<evidence type="ECO:0000313" key="2">
    <source>
        <dbReference type="Proteomes" id="UP000777935"/>
    </source>
</evidence>
<comment type="caution">
    <text evidence="1">The sequence shown here is derived from an EMBL/GenBank/DDBJ whole genome shotgun (WGS) entry which is preliminary data.</text>
</comment>
<organism evidence="1 2">
    <name type="scientific">Parasulfitobacter algicola</name>
    <dbReference type="NCBI Taxonomy" id="2614809"/>
    <lineage>
        <taxon>Bacteria</taxon>
        <taxon>Pseudomonadati</taxon>
        <taxon>Pseudomonadota</taxon>
        <taxon>Alphaproteobacteria</taxon>
        <taxon>Rhodobacterales</taxon>
        <taxon>Roseobacteraceae</taxon>
        <taxon>Parasulfitobacter</taxon>
    </lineage>
</organism>
<proteinExistence type="predicted"/>
<evidence type="ECO:0000313" key="1">
    <source>
        <dbReference type="EMBL" id="NSX55185.1"/>
    </source>
</evidence>
<dbReference type="SUPFAM" id="SSF56281">
    <property type="entry name" value="Metallo-hydrolase/oxidoreductase"/>
    <property type="match status" value="1"/>
</dbReference>
<dbReference type="PANTHER" id="PTHR33835:SF1">
    <property type="entry name" value="METALLO-BETA-LACTAMASE DOMAIN-CONTAINING PROTEIN"/>
    <property type="match status" value="1"/>
</dbReference>
<accession>A0ABX2IRN7</accession>
<dbReference type="PANTHER" id="PTHR33835">
    <property type="entry name" value="YALI0C07656P"/>
    <property type="match status" value="1"/>
</dbReference>
<reference evidence="1 2" key="1">
    <citation type="submission" date="2020-06" db="EMBL/GenBank/DDBJ databases">
        <title>Sulfitobacter algicola sp. nov., isolated from green algae.</title>
        <authorList>
            <person name="Wang C."/>
        </authorList>
    </citation>
    <scope>NUCLEOTIDE SEQUENCE [LARGE SCALE GENOMIC DNA]</scope>
    <source>
        <strain evidence="1 2">1151</strain>
    </source>
</reference>
<name>A0ABX2IRN7_9RHOB</name>
<sequence length="254" mass="27846">MTLDRSDTAIYCCQTHAKKRNSSAVTPFGPALWLFDGPAVTGAAGFQFPTRMAVIRLPGDGGLWIWSPVALTQDVRVAIDALGPVHHLVAPNNLHHMFLAQWAAAYPDARVHAAPGLTQQITGTAIHSTMGDDSDPAWAGAVDQVAVRGNRITTEVVFFHQESATVLVTDLVQQIPQGWYRGWRAVVARLDLMTAPVPSVPRKFRIATIDKASARDDVKRILEWPARRLVMAHGTPMQSGAKEALQQAFNWLMR</sequence>
<dbReference type="InterPro" id="IPR025638">
    <property type="entry name" value="DUF4336"/>
</dbReference>
<dbReference type="InterPro" id="IPR036866">
    <property type="entry name" value="RibonucZ/Hydroxyglut_hydro"/>
</dbReference>
<keyword evidence="2" id="KW-1185">Reference proteome</keyword>
<dbReference type="EMBL" id="JABUFE010000005">
    <property type="protein sequence ID" value="NSX55185.1"/>
    <property type="molecule type" value="Genomic_DNA"/>
</dbReference>